<protein>
    <submittedName>
        <fullName evidence="2">Uncharacterized protein</fullName>
    </submittedName>
</protein>
<dbReference type="EMBL" id="LDAU01000053">
    <property type="protein sequence ID" value="KRX09279.1"/>
    <property type="molecule type" value="Genomic_DNA"/>
</dbReference>
<feature type="compositionally biased region" description="Low complexity" evidence="1">
    <location>
        <begin position="160"/>
        <end position="177"/>
    </location>
</feature>
<evidence type="ECO:0000256" key="1">
    <source>
        <dbReference type="SAM" id="MobiDB-lite"/>
    </source>
</evidence>
<feature type="region of interest" description="Disordered" evidence="1">
    <location>
        <begin position="160"/>
        <end position="184"/>
    </location>
</feature>
<dbReference type="AlphaFoldDB" id="A0A0V0R472"/>
<reference evidence="2 3" key="1">
    <citation type="journal article" date="2015" name="Sci. Rep.">
        <title>Genome of the facultative scuticociliatosis pathogen Pseudocohnilembus persalinus provides insight into its virulence through horizontal gene transfer.</title>
        <authorList>
            <person name="Xiong J."/>
            <person name="Wang G."/>
            <person name="Cheng J."/>
            <person name="Tian M."/>
            <person name="Pan X."/>
            <person name="Warren A."/>
            <person name="Jiang C."/>
            <person name="Yuan D."/>
            <person name="Miao W."/>
        </authorList>
    </citation>
    <scope>NUCLEOTIDE SEQUENCE [LARGE SCALE GENOMIC DNA]</scope>
    <source>
        <strain evidence="2">36N120E</strain>
    </source>
</reference>
<accession>A0A0V0R472</accession>
<proteinExistence type="predicted"/>
<gene>
    <name evidence="2" type="ORF">PPERSA_05948</name>
</gene>
<dbReference type="Proteomes" id="UP000054937">
    <property type="component" value="Unassembled WGS sequence"/>
</dbReference>
<organism evidence="2 3">
    <name type="scientific">Pseudocohnilembus persalinus</name>
    <name type="common">Ciliate</name>
    <dbReference type="NCBI Taxonomy" id="266149"/>
    <lineage>
        <taxon>Eukaryota</taxon>
        <taxon>Sar</taxon>
        <taxon>Alveolata</taxon>
        <taxon>Ciliophora</taxon>
        <taxon>Intramacronucleata</taxon>
        <taxon>Oligohymenophorea</taxon>
        <taxon>Scuticociliatia</taxon>
        <taxon>Philasterida</taxon>
        <taxon>Pseudocohnilembidae</taxon>
        <taxon>Pseudocohnilembus</taxon>
    </lineage>
</organism>
<dbReference type="InParanoid" id="A0A0V0R472"/>
<keyword evidence="3" id="KW-1185">Reference proteome</keyword>
<evidence type="ECO:0000313" key="2">
    <source>
        <dbReference type="EMBL" id="KRX09279.1"/>
    </source>
</evidence>
<sequence length="423" mass="50813">MSLQNNNFEFQLDPIFNYGSDLDLNFENDQMNYPKLRKYNSLFNAVQAQYKQEEEDIFARYFSIESQQAKNIMPERRFDFDQINENQQQQQVQAVENNSVPELDNIIETTSFQNGYENNMYNQQNDYFNQQQNYQPQQYYQNNQYYQNSQNYHYQQYQPNQQQNNNNNYVMSQNSSYDSFPQFNNQKDTKQINKLQQQKLYSNDSNQSSLDSIPSYTTYHSMNKSLNITESVSKSTKKSSSSKRQKQVKLESSLDLDTSILSPSKPVKEKKVSKSSKKTGNNAKKNCAMIRCQKNLWKNFFSIFLKHLDQNFSKIQDKLNKWFPQEDVDIFNHYYQYTLKKQKIFNKAQVLKTFFPVKYQTQNSYFYKSLLIKKILRILAYEFIHSDMFQSILLVSRVKKWEYFIQQKHKLLLTFQTYSQNLE</sequence>
<name>A0A0V0R472_PSEPJ</name>
<evidence type="ECO:0000313" key="3">
    <source>
        <dbReference type="Proteomes" id="UP000054937"/>
    </source>
</evidence>
<feature type="compositionally biased region" description="Basic residues" evidence="1">
    <location>
        <begin position="235"/>
        <end position="247"/>
    </location>
</feature>
<feature type="region of interest" description="Disordered" evidence="1">
    <location>
        <begin position="230"/>
        <end position="250"/>
    </location>
</feature>
<comment type="caution">
    <text evidence="2">The sequence shown here is derived from an EMBL/GenBank/DDBJ whole genome shotgun (WGS) entry which is preliminary data.</text>
</comment>